<proteinExistence type="predicted"/>
<dbReference type="RefSeq" id="WP_169684844.1">
    <property type="nucleotide sequence ID" value="NZ_JABBNU010000013.1"/>
</dbReference>
<comment type="caution">
    <text evidence="1">The sequence shown here is derived from an EMBL/GenBank/DDBJ whole genome shotgun (WGS) entry which is preliminary data.</text>
</comment>
<sequence length="73" mass="7831">MANDIEKALAKASSWVDNIDGVEGVAQGLKNGKDCITVFISNDEVQSKLPKELDGYAIVVENTGQFMAEDGIE</sequence>
<evidence type="ECO:0000313" key="2">
    <source>
        <dbReference type="Proteomes" id="UP000559010"/>
    </source>
</evidence>
<reference evidence="1 2" key="1">
    <citation type="submission" date="2020-04" db="EMBL/GenBank/DDBJ databases">
        <title>Flammeovirgaceae bacterium KN852 isolated from deep sea.</title>
        <authorList>
            <person name="Zhang D.-C."/>
        </authorList>
    </citation>
    <scope>NUCLEOTIDE SEQUENCE [LARGE SCALE GENOMIC DNA]</scope>
    <source>
        <strain evidence="1 2">KN852</strain>
    </source>
</reference>
<gene>
    <name evidence="1" type="ORF">HH304_18855</name>
</gene>
<dbReference type="Proteomes" id="UP000559010">
    <property type="component" value="Unassembled WGS sequence"/>
</dbReference>
<dbReference type="AlphaFoldDB" id="A0A848J1N8"/>
<protein>
    <submittedName>
        <fullName evidence="1">Uncharacterized protein</fullName>
    </submittedName>
</protein>
<name>A0A848J1N8_9BACT</name>
<accession>A0A848J1N8</accession>
<dbReference type="EMBL" id="JABBNU010000013">
    <property type="protein sequence ID" value="NMM50477.1"/>
    <property type="molecule type" value="Genomic_DNA"/>
</dbReference>
<keyword evidence="2" id="KW-1185">Reference proteome</keyword>
<evidence type="ECO:0000313" key="1">
    <source>
        <dbReference type="EMBL" id="NMM50477.1"/>
    </source>
</evidence>
<organism evidence="1 2">
    <name type="scientific">Marinigracilibium pacificum</name>
    <dbReference type="NCBI Taxonomy" id="2729599"/>
    <lineage>
        <taxon>Bacteria</taxon>
        <taxon>Pseudomonadati</taxon>
        <taxon>Bacteroidota</taxon>
        <taxon>Cytophagia</taxon>
        <taxon>Cytophagales</taxon>
        <taxon>Flammeovirgaceae</taxon>
        <taxon>Marinigracilibium</taxon>
    </lineage>
</organism>